<dbReference type="GO" id="GO:0016491">
    <property type="term" value="F:oxidoreductase activity"/>
    <property type="evidence" value="ECO:0007669"/>
    <property type="project" value="InterPro"/>
</dbReference>
<comment type="similarity">
    <text evidence="1">Belongs to the tpcK family.</text>
</comment>
<dbReference type="SUPFAM" id="SSF54909">
    <property type="entry name" value="Dimeric alpha+beta barrel"/>
    <property type="match status" value="1"/>
</dbReference>
<gene>
    <name evidence="3" type="ORF">M406DRAFT_354713</name>
</gene>
<feature type="domain" description="EthD" evidence="2">
    <location>
        <begin position="12"/>
        <end position="100"/>
    </location>
</feature>
<evidence type="ECO:0000259" key="2">
    <source>
        <dbReference type="Pfam" id="PF07110"/>
    </source>
</evidence>
<dbReference type="Proteomes" id="UP000803844">
    <property type="component" value="Unassembled WGS sequence"/>
</dbReference>
<comment type="caution">
    <text evidence="3">The sequence shown here is derived from an EMBL/GenBank/DDBJ whole genome shotgun (WGS) entry which is preliminary data.</text>
</comment>
<dbReference type="OrthoDB" id="2519291at2759"/>
<feature type="non-terminal residue" evidence="3">
    <location>
        <position position="1"/>
    </location>
</feature>
<name>A0A9P4YEB5_CRYP1</name>
<dbReference type="EMBL" id="MU032344">
    <property type="protein sequence ID" value="KAF3771162.1"/>
    <property type="molecule type" value="Genomic_DNA"/>
</dbReference>
<dbReference type="Gene3D" id="3.30.70.100">
    <property type="match status" value="1"/>
</dbReference>
<dbReference type="InterPro" id="IPR011008">
    <property type="entry name" value="Dimeric_a/b-barrel"/>
</dbReference>
<protein>
    <recommendedName>
        <fullName evidence="2">EthD domain-containing protein</fullName>
    </recommendedName>
</protein>
<dbReference type="AlphaFoldDB" id="A0A9P4YEB5"/>
<proteinExistence type="inferred from homology"/>
<evidence type="ECO:0000313" key="3">
    <source>
        <dbReference type="EMBL" id="KAF3771162.1"/>
    </source>
</evidence>
<evidence type="ECO:0000256" key="1">
    <source>
        <dbReference type="ARBA" id="ARBA00005986"/>
    </source>
</evidence>
<dbReference type="RefSeq" id="XP_040782123.1">
    <property type="nucleotide sequence ID" value="XM_040922983.1"/>
</dbReference>
<dbReference type="InterPro" id="IPR009799">
    <property type="entry name" value="EthD_dom"/>
</dbReference>
<keyword evidence="4" id="KW-1185">Reference proteome</keyword>
<sequence length="125" mass="14704">MTYTGLVHLYRKPEASPKAFQEYFEQNEIPILKAIGGEHFPISHKRIYLKRSEEGNRELELHSGKQEDFPYDAVVLMEFESKEHATKFLSMTHEPEHLKAFDHPLMPDRTKSVSVIIDRIYETTR</sequence>
<dbReference type="GeneID" id="63840112"/>
<evidence type="ECO:0000313" key="4">
    <source>
        <dbReference type="Proteomes" id="UP000803844"/>
    </source>
</evidence>
<reference evidence="3" key="1">
    <citation type="journal article" date="2020" name="Phytopathology">
        <title>Genome sequence of the chestnut blight fungus Cryphonectria parasitica EP155: A fundamental resource for an archetypical invasive plant pathogen.</title>
        <authorList>
            <person name="Crouch J.A."/>
            <person name="Dawe A."/>
            <person name="Aerts A."/>
            <person name="Barry K."/>
            <person name="Churchill A.C.L."/>
            <person name="Grimwood J."/>
            <person name="Hillman B."/>
            <person name="Milgroom M.G."/>
            <person name="Pangilinan J."/>
            <person name="Smith M."/>
            <person name="Salamov A."/>
            <person name="Schmutz J."/>
            <person name="Yadav J."/>
            <person name="Grigoriev I.V."/>
            <person name="Nuss D."/>
        </authorList>
    </citation>
    <scope>NUCLEOTIDE SEQUENCE</scope>
    <source>
        <strain evidence="3">EP155</strain>
    </source>
</reference>
<organism evidence="3 4">
    <name type="scientific">Cryphonectria parasitica (strain ATCC 38755 / EP155)</name>
    <dbReference type="NCBI Taxonomy" id="660469"/>
    <lineage>
        <taxon>Eukaryota</taxon>
        <taxon>Fungi</taxon>
        <taxon>Dikarya</taxon>
        <taxon>Ascomycota</taxon>
        <taxon>Pezizomycotina</taxon>
        <taxon>Sordariomycetes</taxon>
        <taxon>Sordariomycetidae</taxon>
        <taxon>Diaporthales</taxon>
        <taxon>Cryphonectriaceae</taxon>
        <taxon>Cryphonectria-Endothia species complex</taxon>
        <taxon>Cryphonectria</taxon>
    </lineage>
</organism>
<accession>A0A9P4YEB5</accession>
<dbReference type="Pfam" id="PF07110">
    <property type="entry name" value="EthD"/>
    <property type="match status" value="1"/>
</dbReference>